<sequence length="158" mass="18476">MIYTHLINKELILMNGEFSSQKELFNEISDVLLDKNFVRRSFKKALFQREQEFPTGLETERLNIAIPHTDAIHVKEPFLYVIKLQKALPFIQMGTTNEWIDVDSIFVLGIKDPANQIGFLSLIMNKLQEETFTHEFNSLSSKEEMVTFLNHTFRSVHK</sequence>
<dbReference type="SUPFAM" id="SSF55804">
    <property type="entry name" value="Phoshotransferase/anion transport protein"/>
    <property type="match status" value="1"/>
</dbReference>
<dbReference type="Pfam" id="PF00359">
    <property type="entry name" value="PTS_EIIA_2"/>
    <property type="match status" value="1"/>
</dbReference>
<comment type="caution">
    <text evidence="2">The sequence shown here is derived from an EMBL/GenBank/DDBJ whole genome shotgun (WGS) entry which is preliminary data.</text>
</comment>
<keyword evidence="3" id="KW-1185">Reference proteome</keyword>
<evidence type="ECO:0000313" key="3">
    <source>
        <dbReference type="Proteomes" id="UP000275076"/>
    </source>
</evidence>
<dbReference type="CDD" id="cd00211">
    <property type="entry name" value="PTS_IIA_fru"/>
    <property type="match status" value="1"/>
</dbReference>
<keyword evidence="2" id="KW-0762">Sugar transport</keyword>
<reference evidence="2 3" key="1">
    <citation type="submission" date="2018-10" db="EMBL/GenBank/DDBJ databases">
        <title>Draft genome sequence of Bacillus salarius IM0101, isolated from a hypersaline soil in Inner Mongolia, China.</title>
        <authorList>
            <person name="Yamprayoonswat W."/>
            <person name="Boonvisut S."/>
            <person name="Jumpathong W."/>
            <person name="Sittihan S."/>
            <person name="Ruangsuj P."/>
            <person name="Wanthongcharoen S."/>
            <person name="Thongpramul N."/>
            <person name="Pimmason S."/>
            <person name="Yu B."/>
            <person name="Yasawong M."/>
        </authorList>
    </citation>
    <scope>NUCLEOTIDE SEQUENCE [LARGE SCALE GENOMIC DNA]</scope>
    <source>
        <strain evidence="2 3">IM0101</strain>
    </source>
</reference>
<dbReference type="Gene3D" id="3.40.930.10">
    <property type="entry name" value="Mannitol-specific EII, Chain A"/>
    <property type="match status" value="1"/>
</dbReference>
<protein>
    <submittedName>
        <fullName evidence="2">PTS sugar transporter subunit IIA</fullName>
    </submittedName>
</protein>
<dbReference type="AlphaFoldDB" id="A0A428N639"/>
<gene>
    <name evidence="2" type="ORF">D7Z54_07450</name>
</gene>
<dbReference type="Proteomes" id="UP000275076">
    <property type="component" value="Unassembled WGS sequence"/>
</dbReference>
<dbReference type="PANTHER" id="PTHR47738:SF3">
    <property type="entry name" value="PHOSPHOTRANSFERASE SYSTEM MANNITOL_FRUCTOSE-SPECIFIC IIA DOMAIN CONTAINING PROTEIN"/>
    <property type="match status" value="1"/>
</dbReference>
<dbReference type="InterPro" id="IPR016152">
    <property type="entry name" value="PTrfase/Anion_transptr"/>
</dbReference>
<proteinExistence type="predicted"/>
<dbReference type="OrthoDB" id="370976at2"/>
<dbReference type="PANTHER" id="PTHR47738">
    <property type="entry name" value="PTS SYSTEM FRUCTOSE-LIKE EIIA COMPONENT-RELATED"/>
    <property type="match status" value="1"/>
</dbReference>
<organism evidence="2 3">
    <name type="scientific">Salibacterium salarium</name>
    <dbReference type="NCBI Taxonomy" id="284579"/>
    <lineage>
        <taxon>Bacteria</taxon>
        <taxon>Bacillati</taxon>
        <taxon>Bacillota</taxon>
        <taxon>Bacilli</taxon>
        <taxon>Bacillales</taxon>
        <taxon>Bacillaceae</taxon>
    </lineage>
</organism>
<evidence type="ECO:0000313" key="2">
    <source>
        <dbReference type="EMBL" id="RSL33945.1"/>
    </source>
</evidence>
<dbReference type="InterPro" id="IPR051541">
    <property type="entry name" value="PTS_SugarTrans_NitroReg"/>
</dbReference>
<dbReference type="PROSITE" id="PS51094">
    <property type="entry name" value="PTS_EIIA_TYPE_2"/>
    <property type="match status" value="1"/>
</dbReference>
<evidence type="ECO:0000259" key="1">
    <source>
        <dbReference type="PROSITE" id="PS51094"/>
    </source>
</evidence>
<keyword evidence="2" id="KW-0813">Transport</keyword>
<name>A0A428N639_9BACI</name>
<feature type="domain" description="PTS EIIA type-2" evidence="1">
    <location>
        <begin position="5"/>
        <end position="152"/>
    </location>
</feature>
<dbReference type="RefSeq" id="WP_125555212.1">
    <property type="nucleotide sequence ID" value="NZ_RBVX01000005.1"/>
</dbReference>
<dbReference type="EMBL" id="RBVX01000005">
    <property type="protein sequence ID" value="RSL33945.1"/>
    <property type="molecule type" value="Genomic_DNA"/>
</dbReference>
<accession>A0A428N639</accession>
<dbReference type="InterPro" id="IPR002178">
    <property type="entry name" value="PTS_EIIA_type-2_dom"/>
</dbReference>